<dbReference type="InterPro" id="IPR008920">
    <property type="entry name" value="TF_FadR/GntR_C"/>
</dbReference>
<gene>
    <name evidence="5" type="ORF">AWH49_14705</name>
</gene>
<dbReference type="PRINTS" id="PR00035">
    <property type="entry name" value="HTHGNTR"/>
</dbReference>
<organism evidence="5 6">
    <name type="scientific">Domibacillus aminovorans</name>
    <dbReference type="NCBI Taxonomy" id="29332"/>
    <lineage>
        <taxon>Bacteria</taxon>
        <taxon>Bacillati</taxon>
        <taxon>Bacillota</taxon>
        <taxon>Bacilli</taxon>
        <taxon>Bacillales</taxon>
        <taxon>Bacillaceae</taxon>
        <taxon>Domibacillus</taxon>
    </lineage>
</organism>
<dbReference type="Gene3D" id="1.20.120.530">
    <property type="entry name" value="GntR ligand-binding domain-like"/>
    <property type="match status" value="1"/>
</dbReference>
<protein>
    <recommendedName>
        <fullName evidence="4">HTH gntR-type domain-containing protein</fullName>
    </recommendedName>
</protein>
<reference evidence="5 6" key="1">
    <citation type="submission" date="2016-01" db="EMBL/GenBank/DDBJ databases">
        <title>Investigation of taxonomic status of Bacillus aminovorans.</title>
        <authorList>
            <person name="Verma A."/>
            <person name="Pal Y."/>
            <person name="Krishnamurthi S."/>
        </authorList>
    </citation>
    <scope>NUCLEOTIDE SEQUENCE [LARGE SCALE GENOMIC DNA]</scope>
    <source>
        <strain evidence="5 6">DSM 1314</strain>
    </source>
</reference>
<keyword evidence="3" id="KW-0804">Transcription</keyword>
<evidence type="ECO:0000259" key="4">
    <source>
        <dbReference type="PROSITE" id="PS50949"/>
    </source>
</evidence>
<comment type="caution">
    <text evidence="5">The sequence shown here is derived from an EMBL/GenBank/DDBJ whole genome shotgun (WGS) entry which is preliminary data.</text>
</comment>
<sequence>MNNNLSKFSLKHRIAHEIRKLIFDGKLEQGEKITESQVSQDLGVSRTSVREAMLLLELEGLLISSPYKDTRVATISQEEVLELLIPMRVHIETFALKKGFSIWGEGTKEQFKNILENMKKVVNFEDLSTFIELDIQFHELIVTSSEMDNVIRIWESIVHRIRLHFLYQNRKSGTLQKWLVDHEKLINIFVYGKSVDEAVEALRKHIVETNIPDVYLLE</sequence>
<evidence type="ECO:0000256" key="2">
    <source>
        <dbReference type="ARBA" id="ARBA00023125"/>
    </source>
</evidence>
<keyword evidence="6" id="KW-1185">Reference proteome</keyword>
<evidence type="ECO:0000313" key="5">
    <source>
        <dbReference type="EMBL" id="OAH60894.1"/>
    </source>
</evidence>
<dbReference type="SUPFAM" id="SSF48008">
    <property type="entry name" value="GntR ligand-binding domain-like"/>
    <property type="match status" value="1"/>
</dbReference>
<dbReference type="SUPFAM" id="SSF46785">
    <property type="entry name" value="Winged helix' DNA-binding domain"/>
    <property type="match status" value="1"/>
</dbReference>
<dbReference type="InterPro" id="IPR036388">
    <property type="entry name" value="WH-like_DNA-bd_sf"/>
</dbReference>
<dbReference type="PROSITE" id="PS50949">
    <property type="entry name" value="HTH_GNTR"/>
    <property type="match status" value="1"/>
</dbReference>
<dbReference type="RefSeq" id="WP_063965748.1">
    <property type="nucleotide sequence ID" value="NZ_JBCNAN010000072.1"/>
</dbReference>
<evidence type="ECO:0000313" key="6">
    <source>
        <dbReference type="Proteomes" id="UP000076935"/>
    </source>
</evidence>
<dbReference type="AlphaFoldDB" id="A0A177L642"/>
<dbReference type="Proteomes" id="UP000076935">
    <property type="component" value="Unassembled WGS sequence"/>
</dbReference>
<keyword evidence="1" id="KW-0805">Transcription regulation</keyword>
<evidence type="ECO:0000256" key="3">
    <source>
        <dbReference type="ARBA" id="ARBA00023163"/>
    </source>
</evidence>
<dbReference type="GO" id="GO:0003700">
    <property type="term" value="F:DNA-binding transcription factor activity"/>
    <property type="evidence" value="ECO:0007669"/>
    <property type="project" value="InterPro"/>
</dbReference>
<accession>A0A177L642</accession>
<dbReference type="PANTHER" id="PTHR43537:SF24">
    <property type="entry name" value="GLUCONATE OPERON TRANSCRIPTIONAL REPRESSOR"/>
    <property type="match status" value="1"/>
</dbReference>
<keyword evidence="2" id="KW-0238">DNA-binding</keyword>
<dbReference type="InterPro" id="IPR011711">
    <property type="entry name" value="GntR_C"/>
</dbReference>
<dbReference type="Pfam" id="PF00392">
    <property type="entry name" value="GntR"/>
    <property type="match status" value="1"/>
</dbReference>
<dbReference type="Gene3D" id="1.10.10.10">
    <property type="entry name" value="Winged helix-like DNA-binding domain superfamily/Winged helix DNA-binding domain"/>
    <property type="match status" value="1"/>
</dbReference>
<dbReference type="EMBL" id="LQWY01000029">
    <property type="protein sequence ID" value="OAH60894.1"/>
    <property type="molecule type" value="Genomic_DNA"/>
</dbReference>
<dbReference type="Pfam" id="PF07729">
    <property type="entry name" value="FCD"/>
    <property type="match status" value="1"/>
</dbReference>
<dbReference type="InterPro" id="IPR000524">
    <property type="entry name" value="Tscrpt_reg_HTH_GntR"/>
</dbReference>
<dbReference type="InterPro" id="IPR036390">
    <property type="entry name" value="WH_DNA-bd_sf"/>
</dbReference>
<dbReference type="PANTHER" id="PTHR43537">
    <property type="entry name" value="TRANSCRIPTIONAL REGULATOR, GNTR FAMILY"/>
    <property type="match status" value="1"/>
</dbReference>
<dbReference type="SMART" id="SM00345">
    <property type="entry name" value="HTH_GNTR"/>
    <property type="match status" value="1"/>
</dbReference>
<evidence type="ECO:0000256" key="1">
    <source>
        <dbReference type="ARBA" id="ARBA00023015"/>
    </source>
</evidence>
<feature type="domain" description="HTH gntR-type" evidence="4">
    <location>
        <begin position="8"/>
        <end position="75"/>
    </location>
</feature>
<dbReference type="GO" id="GO:0003677">
    <property type="term" value="F:DNA binding"/>
    <property type="evidence" value="ECO:0007669"/>
    <property type="project" value="UniProtKB-KW"/>
</dbReference>
<proteinExistence type="predicted"/>
<name>A0A177L642_9BACI</name>